<accession>A0A0A9AMX8</accession>
<protein>
    <submittedName>
        <fullName evidence="1">Uncharacterized protein</fullName>
    </submittedName>
</protein>
<dbReference type="EMBL" id="GBRH01249448">
    <property type="protein sequence ID" value="JAD48447.1"/>
    <property type="molecule type" value="Transcribed_RNA"/>
</dbReference>
<organism evidence="1">
    <name type="scientific">Arundo donax</name>
    <name type="common">Giant reed</name>
    <name type="synonym">Donax arundinaceus</name>
    <dbReference type="NCBI Taxonomy" id="35708"/>
    <lineage>
        <taxon>Eukaryota</taxon>
        <taxon>Viridiplantae</taxon>
        <taxon>Streptophyta</taxon>
        <taxon>Embryophyta</taxon>
        <taxon>Tracheophyta</taxon>
        <taxon>Spermatophyta</taxon>
        <taxon>Magnoliopsida</taxon>
        <taxon>Liliopsida</taxon>
        <taxon>Poales</taxon>
        <taxon>Poaceae</taxon>
        <taxon>PACMAD clade</taxon>
        <taxon>Arundinoideae</taxon>
        <taxon>Arundineae</taxon>
        <taxon>Arundo</taxon>
    </lineage>
</organism>
<name>A0A0A9AMX8_ARUDO</name>
<reference evidence="1" key="1">
    <citation type="submission" date="2014-09" db="EMBL/GenBank/DDBJ databases">
        <authorList>
            <person name="Magalhaes I.L.F."/>
            <person name="Oliveira U."/>
            <person name="Santos F.R."/>
            <person name="Vidigal T.H.D.A."/>
            <person name="Brescovit A.D."/>
            <person name="Santos A.J."/>
        </authorList>
    </citation>
    <scope>NUCLEOTIDE SEQUENCE</scope>
    <source>
        <tissue evidence="1">Shoot tissue taken approximately 20 cm above the soil surface</tissue>
    </source>
</reference>
<proteinExistence type="predicted"/>
<sequence length="20" mass="2073">MGSDLASVPLLFSNFSAAFV</sequence>
<evidence type="ECO:0000313" key="1">
    <source>
        <dbReference type="EMBL" id="JAD48447.1"/>
    </source>
</evidence>
<dbReference type="AlphaFoldDB" id="A0A0A9AMX8"/>
<reference evidence="1" key="2">
    <citation type="journal article" date="2015" name="Data Brief">
        <title>Shoot transcriptome of the giant reed, Arundo donax.</title>
        <authorList>
            <person name="Barrero R.A."/>
            <person name="Guerrero F.D."/>
            <person name="Moolhuijzen P."/>
            <person name="Goolsby J.A."/>
            <person name="Tidwell J."/>
            <person name="Bellgard S.E."/>
            <person name="Bellgard M.I."/>
        </authorList>
    </citation>
    <scope>NUCLEOTIDE SEQUENCE</scope>
    <source>
        <tissue evidence="1">Shoot tissue taken approximately 20 cm above the soil surface</tissue>
    </source>
</reference>